<dbReference type="HOGENOM" id="CLU_3235428_0_0_6"/>
<evidence type="ECO:0000313" key="2">
    <source>
        <dbReference type="Proteomes" id="UP000002770"/>
    </source>
</evidence>
<organism evidence="1 2">
    <name type="scientific">Legionella drancourtii LLAP12</name>
    <dbReference type="NCBI Taxonomy" id="658187"/>
    <lineage>
        <taxon>Bacteria</taxon>
        <taxon>Pseudomonadati</taxon>
        <taxon>Pseudomonadota</taxon>
        <taxon>Gammaproteobacteria</taxon>
        <taxon>Legionellales</taxon>
        <taxon>Legionellaceae</taxon>
        <taxon>Legionella</taxon>
    </lineage>
</organism>
<dbReference type="Proteomes" id="UP000002770">
    <property type="component" value="Unassembled WGS sequence"/>
</dbReference>
<dbReference type="AlphaFoldDB" id="G9ENU0"/>
<keyword evidence="2" id="KW-1185">Reference proteome</keyword>
<protein>
    <submittedName>
        <fullName evidence="1">Uncharacterized protein</fullName>
    </submittedName>
</protein>
<proteinExistence type="predicted"/>
<dbReference type="EMBL" id="JH413820">
    <property type="protein sequence ID" value="EHL31012.1"/>
    <property type="molecule type" value="Genomic_DNA"/>
</dbReference>
<dbReference type="STRING" id="658187.LDG_6918"/>
<name>G9ENU0_9GAMM</name>
<accession>G9ENU0</accession>
<sequence length="43" mass="5164">MNDWQYVQNTQKENTTQIEQQIEKGEWLFFSTGHDETFNVQVA</sequence>
<reference evidence="1 2" key="1">
    <citation type="journal article" date="2011" name="BMC Genomics">
        <title>Insight into cross-talk between intra-amoebal pathogens.</title>
        <authorList>
            <person name="Gimenez G."/>
            <person name="Bertelli C."/>
            <person name="Moliner C."/>
            <person name="Robert C."/>
            <person name="Raoult D."/>
            <person name="Fournier P.E."/>
            <person name="Greub G."/>
        </authorList>
    </citation>
    <scope>NUCLEOTIDE SEQUENCE [LARGE SCALE GENOMIC DNA]</scope>
    <source>
        <strain evidence="1 2">LLAP12</strain>
    </source>
</reference>
<gene>
    <name evidence="1" type="ORF">LDG_6918</name>
</gene>
<dbReference type="InParanoid" id="G9ENU0"/>
<evidence type="ECO:0000313" key="1">
    <source>
        <dbReference type="EMBL" id="EHL31012.1"/>
    </source>
</evidence>